<organism evidence="2">
    <name type="scientific">Laccaria bicolor (strain S238N-H82 / ATCC MYA-4686)</name>
    <name type="common">Bicoloured deceiver</name>
    <name type="synonym">Laccaria laccata var. bicolor</name>
    <dbReference type="NCBI Taxonomy" id="486041"/>
    <lineage>
        <taxon>Eukaryota</taxon>
        <taxon>Fungi</taxon>
        <taxon>Dikarya</taxon>
        <taxon>Basidiomycota</taxon>
        <taxon>Agaricomycotina</taxon>
        <taxon>Agaricomycetes</taxon>
        <taxon>Agaricomycetidae</taxon>
        <taxon>Agaricales</taxon>
        <taxon>Agaricineae</taxon>
        <taxon>Hydnangiaceae</taxon>
        <taxon>Laccaria</taxon>
    </lineage>
</organism>
<dbReference type="KEGG" id="lbc:LACBIDRAFT_335756"/>
<dbReference type="Proteomes" id="UP000001194">
    <property type="component" value="Unassembled WGS sequence"/>
</dbReference>
<name>B0E3B3_LACBS</name>
<dbReference type="InParanoid" id="B0E3B3"/>
<evidence type="ECO:0000313" key="1">
    <source>
        <dbReference type="EMBL" id="EDQ98666.1"/>
    </source>
</evidence>
<reference evidence="1 2" key="1">
    <citation type="journal article" date="2008" name="Nature">
        <title>The genome of Laccaria bicolor provides insights into mycorrhizal symbiosis.</title>
        <authorList>
            <person name="Martin F."/>
            <person name="Aerts A."/>
            <person name="Ahren D."/>
            <person name="Brun A."/>
            <person name="Danchin E.G.J."/>
            <person name="Duchaussoy F."/>
            <person name="Gibon J."/>
            <person name="Kohler A."/>
            <person name="Lindquist E."/>
            <person name="Pereda V."/>
            <person name="Salamov A."/>
            <person name="Shapiro H.J."/>
            <person name="Wuyts J."/>
            <person name="Blaudez D."/>
            <person name="Buee M."/>
            <person name="Brokstein P."/>
            <person name="Canbaeck B."/>
            <person name="Cohen D."/>
            <person name="Courty P.E."/>
            <person name="Coutinho P.M."/>
            <person name="Delaruelle C."/>
            <person name="Detter J.C."/>
            <person name="Deveau A."/>
            <person name="DiFazio S."/>
            <person name="Duplessis S."/>
            <person name="Fraissinet-Tachet L."/>
            <person name="Lucic E."/>
            <person name="Frey-Klett P."/>
            <person name="Fourrey C."/>
            <person name="Feussner I."/>
            <person name="Gay G."/>
            <person name="Grimwood J."/>
            <person name="Hoegger P.J."/>
            <person name="Jain P."/>
            <person name="Kilaru S."/>
            <person name="Labbe J."/>
            <person name="Lin Y.C."/>
            <person name="Legue V."/>
            <person name="Le Tacon F."/>
            <person name="Marmeisse R."/>
            <person name="Melayah D."/>
            <person name="Montanini B."/>
            <person name="Muratet M."/>
            <person name="Nehls U."/>
            <person name="Niculita-Hirzel H."/>
            <person name="Oudot-Le Secq M.P."/>
            <person name="Peter M."/>
            <person name="Quesneville H."/>
            <person name="Rajashekar B."/>
            <person name="Reich M."/>
            <person name="Rouhier N."/>
            <person name="Schmutz J."/>
            <person name="Yin T."/>
            <person name="Chalot M."/>
            <person name="Henrissat B."/>
            <person name="Kuees U."/>
            <person name="Lucas S."/>
            <person name="Van de Peer Y."/>
            <person name="Podila G.K."/>
            <person name="Polle A."/>
            <person name="Pukkila P.J."/>
            <person name="Richardson P.M."/>
            <person name="Rouze P."/>
            <person name="Sanders I.R."/>
            <person name="Stajich J.E."/>
            <person name="Tunlid A."/>
            <person name="Tuskan G."/>
            <person name="Grigoriev I.V."/>
        </authorList>
    </citation>
    <scope>NUCLEOTIDE SEQUENCE [LARGE SCALE GENOMIC DNA]</scope>
    <source>
        <strain evidence="2">S238N-H82 / ATCC MYA-4686</strain>
    </source>
</reference>
<keyword evidence="2" id="KW-1185">Reference proteome</keyword>
<sequence>MSREAVDKDDVLAGIDHLVLNLVEWGERAHGTSATSSPSITTSISSCELKSSRMSNFGIQRLDGKLDVVGKKVELLTPRDWGWKWTRTETLTWPDTVDENDVLADTVMGSPAASDRAKVNLCLVLRIPWFLRVASEARAELKAATNTEGGMINGDALALARGAEALHREGLTLLGCILEIGKSAPSCLSAWIGKGKDEAFFDLECY</sequence>
<evidence type="ECO:0000313" key="2">
    <source>
        <dbReference type="Proteomes" id="UP000001194"/>
    </source>
</evidence>
<protein>
    <submittedName>
        <fullName evidence="1">Predicted protein</fullName>
    </submittedName>
</protein>
<dbReference type="GeneID" id="6086334"/>
<dbReference type="AlphaFoldDB" id="B0E3B3"/>
<gene>
    <name evidence="1" type="ORF">LACBIDRAFT_335756</name>
</gene>
<dbReference type="EMBL" id="DS547223">
    <property type="protein sequence ID" value="EDQ98666.1"/>
    <property type="molecule type" value="Genomic_DNA"/>
</dbReference>
<dbReference type="HOGENOM" id="CLU_1332124_0_0_1"/>
<accession>B0E3B3</accession>
<dbReference type="RefSeq" id="XP_001890679.1">
    <property type="nucleotide sequence ID" value="XM_001890644.1"/>
</dbReference>
<proteinExistence type="predicted"/>